<organism evidence="3 4">
    <name type="scientific">Paractinoplanes rishiriensis</name>
    <dbReference type="NCBI Taxonomy" id="1050105"/>
    <lineage>
        <taxon>Bacteria</taxon>
        <taxon>Bacillati</taxon>
        <taxon>Actinomycetota</taxon>
        <taxon>Actinomycetes</taxon>
        <taxon>Micromonosporales</taxon>
        <taxon>Micromonosporaceae</taxon>
        <taxon>Paractinoplanes</taxon>
    </lineage>
</organism>
<dbReference type="AlphaFoldDB" id="A0A919MME8"/>
<dbReference type="InterPro" id="IPR005545">
    <property type="entry name" value="YCII"/>
</dbReference>
<gene>
    <name evidence="3" type="ORF">Ari01nite_03510</name>
</gene>
<proteinExistence type="inferred from homology"/>
<dbReference type="PANTHER" id="PTHR35174">
    <property type="entry name" value="BLL7171 PROTEIN-RELATED"/>
    <property type="match status" value="1"/>
</dbReference>
<dbReference type="Pfam" id="PF03795">
    <property type="entry name" value="YCII"/>
    <property type="match status" value="1"/>
</dbReference>
<evidence type="ECO:0000259" key="2">
    <source>
        <dbReference type="Pfam" id="PF03795"/>
    </source>
</evidence>
<evidence type="ECO:0000313" key="3">
    <source>
        <dbReference type="EMBL" id="GIE92886.1"/>
    </source>
</evidence>
<dbReference type="PANTHER" id="PTHR35174:SF3">
    <property type="entry name" value="BLL7171 PROTEIN"/>
    <property type="match status" value="1"/>
</dbReference>
<keyword evidence="4" id="KW-1185">Reference proteome</keyword>
<comment type="similarity">
    <text evidence="1">Belongs to the YciI family.</text>
</comment>
<reference evidence="3" key="1">
    <citation type="submission" date="2021-01" db="EMBL/GenBank/DDBJ databases">
        <title>Whole genome shotgun sequence of Actinoplanes rishiriensis NBRC 108556.</title>
        <authorList>
            <person name="Komaki H."/>
            <person name="Tamura T."/>
        </authorList>
    </citation>
    <scope>NUCLEOTIDE SEQUENCE</scope>
    <source>
        <strain evidence="3">NBRC 108556</strain>
    </source>
</reference>
<dbReference type="Proteomes" id="UP000636960">
    <property type="component" value="Unassembled WGS sequence"/>
</dbReference>
<accession>A0A919MME8</accession>
<dbReference type="InterPro" id="IPR011008">
    <property type="entry name" value="Dimeric_a/b-barrel"/>
</dbReference>
<evidence type="ECO:0000256" key="1">
    <source>
        <dbReference type="ARBA" id="ARBA00007689"/>
    </source>
</evidence>
<sequence length="119" mass="13177">MKYMLMMFGDADDMMAVRSPEWVQGMMAFMGDFNAELEKSGELVEARGLAFPRTAKTVSLVDGQVVVTDGPFAEAKEALAGFWVFDVADEKRAIELAGRVVVWAERVELREVPDGPSEQ</sequence>
<comment type="caution">
    <text evidence="3">The sequence shown here is derived from an EMBL/GenBank/DDBJ whole genome shotgun (WGS) entry which is preliminary data.</text>
</comment>
<feature type="domain" description="YCII-related" evidence="2">
    <location>
        <begin position="1"/>
        <end position="102"/>
    </location>
</feature>
<evidence type="ECO:0000313" key="4">
    <source>
        <dbReference type="Proteomes" id="UP000636960"/>
    </source>
</evidence>
<dbReference type="SUPFAM" id="SSF54909">
    <property type="entry name" value="Dimeric alpha+beta barrel"/>
    <property type="match status" value="1"/>
</dbReference>
<name>A0A919MME8_9ACTN</name>
<protein>
    <recommendedName>
        <fullName evidence="2">YCII-related domain-containing protein</fullName>
    </recommendedName>
</protein>
<dbReference type="Gene3D" id="3.30.70.1060">
    <property type="entry name" value="Dimeric alpha+beta barrel"/>
    <property type="match status" value="1"/>
</dbReference>
<dbReference type="EMBL" id="BOMV01000003">
    <property type="protein sequence ID" value="GIE92886.1"/>
    <property type="molecule type" value="Genomic_DNA"/>
</dbReference>